<sequence length="144" mass="16238">MTKHQPEMVFMRNALSCGLILLLVFTHDGHAQSMNAPDGPCRGVVITSDLTECLDLAWKKSDAKLNDTYARVQRVLDPEEKRRLVQSQRFWIKYRDATCDAEYQLYGGGTGGPPARLACLEAETRAREASLQRSYGWRVEKFGG</sequence>
<accession>A0A516V5A2</accession>
<dbReference type="PANTHER" id="PTHR39176">
    <property type="entry name" value="PERIPLASMIC PROTEIN-RELATED"/>
    <property type="match status" value="1"/>
</dbReference>
<feature type="domain" description="Lysozyme inhibitor LprI-like N-terminal" evidence="1">
    <location>
        <begin position="47"/>
        <end position="131"/>
    </location>
</feature>
<dbReference type="Proteomes" id="UP000315891">
    <property type="component" value="Chromosome"/>
</dbReference>
<dbReference type="RefSeq" id="WP_143879221.1">
    <property type="nucleotide sequence ID" value="NZ_BAABLZ010000001.1"/>
</dbReference>
<keyword evidence="3" id="KW-1185">Reference proteome</keyword>
<dbReference type="PANTHER" id="PTHR39176:SF1">
    <property type="entry name" value="PERIPLASMIC PROTEIN"/>
    <property type="match status" value="1"/>
</dbReference>
<evidence type="ECO:0000259" key="1">
    <source>
        <dbReference type="Pfam" id="PF07007"/>
    </source>
</evidence>
<proteinExistence type="predicted"/>
<organism evidence="2 3">
    <name type="scientific">Pseudoluteimonas lycopersici</name>
    <dbReference type="NCBI Taxonomy" id="1324796"/>
    <lineage>
        <taxon>Bacteria</taxon>
        <taxon>Pseudomonadati</taxon>
        <taxon>Pseudomonadota</taxon>
        <taxon>Gammaproteobacteria</taxon>
        <taxon>Lysobacterales</taxon>
        <taxon>Lysobacteraceae</taxon>
        <taxon>Pseudoluteimonas</taxon>
    </lineage>
</organism>
<dbReference type="Gene3D" id="1.20.1270.180">
    <property type="match status" value="1"/>
</dbReference>
<dbReference type="AlphaFoldDB" id="A0A516V5A2"/>
<evidence type="ECO:0000313" key="3">
    <source>
        <dbReference type="Proteomes" id="UP000315891"/>
    </source>
</evidence>
<protein>
    <submittedName>
        <fullName evidence="2">DUF1311 domain-containing protein</fullName>
    </submittedName>
</protein>
<gene>
    <name evidence="2" type="ORF">FNZ56_07400</name>
</gene>
<evidence type="ECO:0000313" key="2">
    <source>
        <dbReference type="EMBL" id="QDQ73709.1"/>
    </source>
</evidence>
<reference evidence="2 3" key="1">
    <citation type="submission" date="2019-07" db="EMBL/GenBank/DDBJ databases">
        <title>Lysobacter weifangensis sp. nov., isolated from bensulfuron-methyl contaminated farmland soil.</title>
        <authorList>
            <person name="Zhao H."/>
        </authorList>
    </citation>
    <scope>NUCLEOTIDE SEQUENCE [LARGE SCALE GENOMIC DNA]</scope>
    <source>
        <strain evidence="2 3">CC-Bw-6</strain>
    </source>
</reference>
<dbReference type="Pfam" id="PF07007">
    <property type="entry name" value="LprI"/>
    <property type="match status" value="1"/>
</dbReference>
<dbReference type="EMBL" id="CP041742">
    <property type="protein sequence ID" value="QDQ73709.1"/>
    <property type="molecule type" value="Genomic_DNA"/>
</dbReference>
<name>A0A516V5A2_9GAMM</name>
<dbReference type="InterPro" id="IPR009739">
    <property type="entry name" value="LprI-like_N"/>
</dbReference>
<dbReference type="OrthoDB" id="7340239at2"/>